<protein>
    <submittedName>
        <fullName evidence="1">Uncharacterized protein</fullName>
    </submittedName>
</protein>
<dbReference type="Proteomes" id="UP000263642">
    <property type="component" value="Unassembled WGS sequence"/>
</dbReference>
<dbReference type="AlphaFoldDB" id="A0A3D3R660"/>
<comment type="caution">
    <text evidence="1">The sequence shown here is derived from an EMBL/GenBank/DDBJ whole genome shotgun (WGS) entry which is preliminary data.</text>
</comment>
<evidence type="ECO:0000313" key="2">
    <source>
        <dbReference type="Proteomes" id="UP000263642"/>
    </source>
</evidence>
<name>A0A3D3R660_9PLAN</name>
<dbReference type="EMBL" id="DQAY01000090">
    <property type="protein sequence ID" value="HCO24354.1"/>
    <property type="molecule type" value="Genomic_DNA"/>
</dbReference>
<evidence type="ECO:0000313" key="1">
    <source>
        <dbReference type="EMBL" id="HCO24354.1"/>
    </source>
</evidence>
<gene>
    <name evidence="1" type="ORF">DIT97_15435</name>
</gene>
<proteinExistence type="predicted"/>
<accession>A0A3D3R660</accession>
<reference evidence="1 2" key="1">
    <citation type="journal article" date="2018" name="Nat. Biotechnol.">
        <title>A standardized bacterial taxonomy based on genome phylogeny substantially revises the tree of life.</title>
        <authorList>
            <person name="Parks D.H."/>
            <person name="Chuvochina M."/>
            <person name="Waite D.W."/>
            <person name="Rinke C."/>
            <person name="Skarshewski A."/>
            <person name="Chaumeil P.A."/>
            <person name="Hugenholtz P."/>
        </authorList>
    </citation>
    <scope>NUCLEOTIDE SEQUENCE [LARGE SCALE GENOMIC DNA]</scope>
    <source>
        <strain evidence="1">UBA9375</strain>
    </source>
</reference>
<sequence length="106" mass="11738">MLTRQNILLITAALQFWAEEMDPEDTQMLKLYAGDPTANQIWTPDVIQRLQTQLASARLKYAVTNASGTELQTTELFSTPQAAEQVKTEATTQVGTLLLPDISEQA</sequence>
<organism evidence="1 2">
    <name type="scientific">Gimesia maris</name>
    <dbReference type="NCBI Taxonomy" id="122"/>
    <lineage>
        <taxon>Bacteria</taxon>
        <taxon>Pseudomonadati</taxon>
        <taxon>Planctomycetota</taxon>
        <taxon>Planctomycetia</taxon>
        <taxon>Planctomycetales</taxon>
        <taxon>Planctomycetaceae</taxon>
        <taxon>Gimesia</taxon>
    </lineage>
</organism>